<dbReference type="InterPro" id="IPR054368">
    <property type="entry name" value="Alp7A-like_C"/>
</dbReference>
<dbReference type="SUPFAM" id="SSF53067">
    <property type="entry name" value="Actin-like ATPase domain"/>
    <property type="match status" value="2"/>
</dbReference>
<name>A0A5M8RW19_9BACI</name>
<evidence type="ECO:0000313" key="4">
    <source>
        <dbReference type="Proteomes" id="UP000324326"/>
    </source>
</evidence>
<dbReference type="EMBL" id="QSND01000002">
    <property type="protein sequence ID" value="KAA6451356.1"/>
    <property type="molecule type" value="Genomic_DNA"/>
</dbReference>
<reference evidence="3 4" key="1">
    <citation type="submission" date="2018-08" db="EMBL/GenBank/DDBJ databases">
        <title>Bacillus phenotypic plasticity.</title>
        <authorList>
            <person name="Hurtado E."/>
        </authorList>
    </citation>
    <scope>NUCLEOTIDE SEQUENCE [LARGE SCALE GENOMIC DNA]</scope>
    <source>
        <strain evidence="3 4">427</strain>
    </source>
</reference>
<protein>
    <submittedName>
        <fullName evidence="3">Uncharacterized protein</fullName>
    </submittedName>
</protein>
<sequence>MSALTIFSLDLGNKRTKMYTEKGVRDYPSQFALKKDAGQETRFKKKMDLNFFSINEEEYVWGNDLYEEIDPQDLIDTMRFGSSRYSSSQYKNLIKMSLAEMASDYDTEEILAVELVIALPTEDLTDENKSKLEKFLKDAHSIKRNGKSHVIKVDKVHIESQTTGTFYNHLLGRDGLVDNKELYDKTVSIVDAGGGTLIIETLKRLSFIPELSSQFETGAYKLFNEIKFAAKQKGCRISVYEIENILREGKTVFSENNRSDEDQVFDLSKIIEKVKNQYTEVVLNNLNKTLKGTNRIDQIIVTGGTSQLINKEVFKEEYPYVIFEKEPSTANAVGNYKYILAVRE</sequence>
<dbReference type="AlphaFoldDB" id="A0A5M8RW19"/>
<feature type="domain" description="Alp7A-like C-terminal" evidence="2">
    <location>
        <begin position="187"/>
        <end position="316"/>
    </location>
</feature>
<dbReference type="RefSeq" id="WP_148957233.1">
    <property type="nucleotide sequence ID" value="NZ_QSND01000002.1"/>
</dbReference>
<dbReference type="Pfam" id="PF22128">
    <property type="entry name" value="Alp7A_like_C"/>
    <property type="match status" value="1"/>
</dbReference>
<organism evidence="3 4">
    <name type="scientific">Bacillus swezeyi</name>
    <dbReference type="NCBI Taxonomy" id="1925020"/>
    <lineage>
        <taxon>Bacteria</taxon>
        <taxon>Bacillati</taxon>
        <taxon>Bacillota</taxon>
        <taxon>Bacilli</taxon>
        <taxon>Bacillales</taxon>
        <taxon>Bacillaceae</taxon>
        <taxon>Bacillus</taxon>
    </lineage>
</organism>
<dbReference type="Gene3D" id="3.30.420.40">
    <property type="match status" value="1"/>
</dbReference>
<comment type="caution">
    <text evidence="3">The sequence shown here is derived from an EMBL/GenBank/DDBJ whole genome shotgun (WGS) entry which is preliminary data.</text>
</comment>
<dbReference type="Pfam" id="PF17989">
    <property type="entry name" value="ALP_N"/>
    <property type="match status" value="1"/>
</dbReference>
<dbReference type="Proteomes" id="UP000324326">
    <property type="component" value="Unassembled WGS sequence"/>
</dbReference>
<evidence type="ECO:0000259" key="2">
    <source>
        <dbReference type="Pfam" id="PF22128"/>
    </source>
</evidence>
<dbReference type="InterPro" id="IPR043129">
    <property type="entry name" value="ATPase_NBD"/>
</dbReference>
<evidence type="ECO:0000313" key="3">
    <source>
        <dbReference type="EMBL" id="KAA6451356.1"/>
    </source>
</evidence>
<proteinExistence type="predicted"/>
<dbReference type="InterPro" id="IPR040607">
    <property type="entry name" value="ALP_N"/>
</dbReference>
<feature type="domain" description="Actin-like protein N-terminal" evidence="1">
    <location>
        <begin position="9"/>
        <end position="164"/>
    </location>
</feature>
<accession>A0A5M8RW19</accession>
<gene>
    <name evidence="3" type="ORF">DX927_11315</name>
</gene>
<evidence type="ECO:0000259" key="1">
    <source>
        <dbReference type="Pfam" id="PF17989"/>
    </source>
</evidence>
<dbReference type="CDD" id="cd24021">
    <property type="entry name" value="ASKHA_NBD_ParM_Psk41-like"/>
    <property type="match status" value="1"/>
</dbReference>